<name>A0ABP8LX31_9BACT</name>
<proteinExistence type="predicted"/>
<dbReference type="EMBL" id="BAABHC010000021">
    <property type="protein sequence ID" value="GAA4439199.1"/>
    <property type="molecule type" value="Genomic_DNA"/>
</dbReference>
<dbReference type="Pfam" id="PF04237">
    <property type="entry name" value="YjbR"/>
    <property type="match status" value="1"/>
</dbReference>
<accession>A0ABP8LX31</accession>
<dbReference type="Proteomes" id="UP001500552">
    <property type="component" value="Unassembled WGS sequence"/>
</dbReference>
<dbReference type="InterPro" id="IPR058532">
    <property type="entry name" value="YjbR/MT2646/Rv2570-like"/>
</dbReference>
<keyword evidence="1" id="KW-0238">DNA-binding</keyword>
<evidence type="ECO:0000313" key="1">
    <source>
        <dbReference type="EMBL" id="GAA4439199.1"/>
    </source>
</evidence>
<organism evidence="1 2">
    <name type="scientific">Pontibacter saemangeumensis</name>
    <dbReference type="NCBI Taxonomy" id="1084525"/>
    <lineage>
        <taxon>Bacteria</taxon>
        <taxon>Pseudomonadati</taxon>
        <taxon>Bacteroidota</taxon>
        <taxon>Cytophagia</taxon>
        <taxon>Cytophagales</taxon>
        <taxon>Hymenobacteraceae</taxon>
        <taxon>Pontibacter</taxon>
    </lineage>
</organism>
<dbReference type="Gene3D" id="3.90.1150.30">
    <property type="match status" value="1"/>
</dbReference>
<comment type="caution">
    <text evidence="1">The sequence shown here is derived from an EMBL/GenBank/DDBJ whole genome shotgun (WGS) entry which is preliminary data.</text>
</comment>
<sequence length="116" mass="13355">MTIEELQELCGRLPGVTEDIKWEQDLCFCVGGKMFLVVGLGAVPTTASFKVSPEEFAEMTTRIGFAPAPYLARYHWVLTENIRYLRREEWERHIRQSYALVALKLPKKLRQALPLS</sequence>
<dbReference type="RefSeq" id="WP_345160891.1">
    <property type="nucleotide sequence ID" value="NZ_BAABHC010000021.1"/>
</dbReference>
<dbReference type="InterPro" id="IPR007351">
    <property type="entry name" value="YjbR"/>
</dbReference>
<dbReference type="InterPro" id="IPR038056">
    <property type="entry name" value="YjbR-like_sf"/>
</dbReference>
<keyword evidence="2" id="KW-1185">Reference proteome</keyword>
<reference evidence="2" key="1">
    <citation type="journal article" date="2019" name="Int. J. Syst. Evol. Microbiol.">
        <title>The Global Catalogue of Microorganisms (GCM) 10K type strain sequencing project: providing services to taxonomists for standard genome sequencing and annotation.</title>
        <authorList>
            <consortium name="The Broad Institute Genomics Platform"/>
            <consortium name="The Broad Institute Genome Sequencing Center for Infectious Disease"/>
            <person name="Wu L."/>
            <person name="Ma J."/>
        </authorList>
    </citation>
    <scope>NUCLEOTIDE SEQUENCE [LARGE SCALE GENOMIC DNA]</scope>
    <source>
        <strain evidence="2">JCM 17926</strain>
    </source>
</reference>
<dbReference type="PANTHER" id="PTHR35145">
    <property type="entry name" value="CYTOPLASMIC PROTEIN-RELATED"/>
    <property type="match status" value="1"/>
</dbReference>
<evidence type="ECO:0000313" key="2">
    <source>
        <dbReference type="Proteomes" id="UP001500552"/>
    </source>
</evidence>
<gene>
    <name evidence="1" type="ORF">GCM10023188_35380</name>
</gene>
<dbReference type="GO" id="GO:0003677">
    <property type="term" value="F:DNA binding"/>
    <property type="evidence" value="ECO:0007669"/>
    <property type="project" value="UniProtKB-KW"/>
</dbReference>
<protein>
    <submittedName>
        <fullName evidence="1">MmcQ/YjbR family DNA-binding protein</fullName>
    </submittedName>
</protein>
<dbReference type="PANTHER" id="PTHR35145:SF1">
    <property type="entry name" value="CYTOPLASMIC PROTEIN"/>
    <property type="match status" value="1"/>
</dbReference>
<dbReference type="SUPFAM" id="SSF142906">
    <property type="entry name" value="YjbR-like"/>
    <property type="match status" value="1"/>
</dbReference>